<comment type="caution">
    <text evidence="6">The sequence shown here is derived from an EMBL/GenBank/DDBJ whole genome shotgun (WGS) entry which is preliminary data.</text>
</comment>
<evidence type="ECO:0000259" key="4">
    <source>
        <dbReference type="Pfam" id="PF01370"/>
    </source>
</evidence>
<feature type="domain" description="Bacterial sugar transferase" evidence="5">
    <location>
        <begin position="216"/>
        <end position="387"/>
    </location>
</feature>
<sequence>MKIAVTGATGFVGRSLVPLLAKRAELLLIGRDIARIRMLFPGQAACSYDGLADQAKGFDLLIHLATINSDSDAGEADFEKVNVDLLLEMAEAARRAGVKRFVNISSLHALDANNRSPYASTKRKGAEALLNVEGMETLTLYLPAVHGDGWRGKMAFLNRLPEVFAKPLAVLSGALKPTVEVTTLAEFILNRAATHEDREVALSEGQEHNPVYNFVRRTVDLAFALVVILFFWWALLLIWLAVKLQSPGPGIFAQRRIGQNGTEFTCYKFRTMRLGTVQAATNEVSASAVTKLGHFLRRTKLDELPQVVNILSNEISLIGPRPCLPVQRALIEERRKRGVLRLKPGISGLSQVNGIDMSEPVRLAKHDARYLAMQSLLLDLKIALETILGRGGGDRVRDRR</sequence>
<keyword evidence="2" id="KW-0270">Exopolysaccharide synthesis</keyword>
<dbReference type="RefSeq" id="WP_198474554.1">
    <property type="nucleotide sequence ID" value="NZ_JADGMQ010000002.1"/>
</dbReference>
<dbReference type="EMBL" id="JADGMQ010000002">
    <property type="protein sequence ID" value="MBI1619812.1"/>
    <property type="molecule type" value="Genomic_DNA"/>
</dbReference>
<dbReference type="PANTHER" id="PTHR30576:SF10">
    <property type="entry name" value="SLL5057 PROTEIN"/>
    <property type="match status" value="1"/>
</dbReference>
<evidence type="ECO:0000259" key="5">
    <source>
        <dbReference type="Pfam" id="PF02397"/>
    </source>
</evidence>
<feature type="transmembrane region" description="Helical" evidence="3">
    <location>
        <begin position="221"/>
        <end position="242"/>
    </location>
</feature>
<name>A0ABS0S962_9HYPH</name>
<dbReference type="PANTHER" id="PTHR30576">
    <property type="entry name" value="COLANIC BIOSYNTHESIS UDP-GLUCOSE LIPID CARRIER TRANSFERASE"/>
    <property type="match status" value="1"/>
</dbReference>
<dbReference type="InterPro" id="IPR003362">
    <property type="entry name" value="Bact_transf"/>
</dbReference>
<evidence type="ECO:0000313" key="7">
    <source>
        <dbReference type="Proteomes" id="UP000601789"/>
    </source>
</evidence>
<accession>A0ABS0S962</accession>
<evidence type="ECO:0000256" key="2">
    <source>
        <dbReference type="ARBA" id="ARBA00023169"/>
    </source>
</evidence>
<dbReference type="InterPro" id="IPR036291">
    <property type="entry name" value="NAD(P)-bd_dom_sf"/>
</dbReference>
<comment type="similarity">
    <text evidence="1">Belongs to the bacterial sugar transferase family.</text>
</comment>
<reference evidence="6 7" key="1">
    <citation type="submission" date="2020-10" db="EMBL/GenBank/DDBJ databases">
        <title>Aquamicrobium zhengzhouensis sp. nov., a exopolysaccharide producing bacterium isolated from farmland soil.</title>
        <authorList>
            <person name="Wang X."/>
        </authorList>
    </citation>
    <scope>NUCLEOTIDE SEQUENCE [LARGE SCALE GENOMIC DNA]</scope>
    <source>
        <strain evidence="7">cd-1</strain>
    </source>
</reference>
<dbReference type="Proteomes" id="UP000601789">
    <property type="component" value="Unassembled WGS sequence"/>
</dbReference>
<dbReference type="InterPro" id="IPR001509">
    <property type="entry name" value="Epimerase_deHydtase"/>
</dbReference>
<evidence type="ECO:0000256" key="3">
    <source>
        <dbReference type="SAM" id="Phobius"/>
    </source>
</evidence>
<organism evidence="6 7">
    <name type="scientific">Aquamicrobium zhengzhouense</name>
    <dbReference type="NCBI Taxonomy" id="2781738"/>
    <lineage>
        <taxon>Bacteria</taxon>
        <taxon>Pseudomonadati</taxon>
        <taxon>Pseudomonadota</taxon>
        <taxon>Alphaproteobacteria</taxon>
        <taxon>Hyphomicrobiales</taxon>
        <taxon>Phyllobacteriaceae</taxon>
        <taxon>Aquamicrobium</taxon>
    </lineage>
</organism>
<gene>
    <name evidence="6" type="ORF">IOD40_03915</name>
</gene>
<keyword evidence="3" id="KW-1133">Transmembrane helix</keyword>
<keyword evidence="3" id="KW-0472">Membrane</keyword>
<dbReference type="SUPFAM" id="SSF51735">
    <property type="entry name" value="NAD(P)-binding Rossmann-fold domains"/>
    <property type="match status" value="1"/>
</dbReference>
<evidence type="ECO:0000313" key="6">
    <source>
        <dbReference type="EMBL" id="MBI1619812.1"/>
    </source>
</evidence>
<evidence type="ECO:0000256" key="1">
    <source>
        <dbReference type="ARBA" id="ARBA00006464"/>
    </source>
</evidence>
<dbReference type="GO" id="GO:0016740">
    <property type="term" value="F:transferase activity"/>
    <property type="evidence" value="ECO:0007669"/>
    <property type="project" value="UniProtKB-KW"/>
</dbReference>
<dbReference type="Pfam" id="PF02397">
    <property type="entry name" value="Bac_transf"/>
    <property type="match status" value="1"/>
</dbReference>
<dbReference type="Pfam" id="PF01370">
    <property type="entry name" value="Epimerase"/>
    <property type="match status" value="1"/>
</dbReference>
<proteinExistence type="inferred from homology"/>
<feature type="domain" description="NAD-dependent epimerase/dehydratase" evidence="4">
    <location>
        <begin position="3"/>
        <end position="149"/>
    </location>
</feature>
<keyword evidence="3" id="KW-0812">Transmembrane</keyword>
<keyword evidence="7" id="KW-1185">Reference proteome</keyword>
<keyword evidence="6" id="KW-0808">Transferase</keyword>
<protein>
    <submittedName>
        <fullName evidence="6">Sugar transferase</fullName>
    </submittedName>
</protein>
<dbReference type="Gene3D" id="3.40.50.720">
    <property type="entry name" value="NAD(P)-binding Rossmann-like Domain"/>
    <property type="match status" value="1"/>
</dbReference>